<reference evidence="4" key="1">
    <citation type="submission" date="2022-07" db="EMBL/GenBank/DDBJ databases">
        <title>Phylogenomic reconstructions and comparative analyses of Kickxellomycotina fungi.</title>
        <authorList>
            <person name="Reynolds N.K."/>
            <person name="Stajich J.E."/>
            <person name="Barry K."/>
            <person name="Grigoriev I.V."/>
            <person name="Crous P."/>
            <person name="Smith M.E."/>
        </authorList>
    </citation>
    <scope>NUCLEOTIDE SEQUENCE</scope>
    <source>
        <strain evidence="4">NRRL 1565</strain>
    </source>
</reference>
<dbReference type="GO" id="GO:0004252">
    <property type="term" value="F:serine-type endopeptidase activity"/>
    <property type="evidence" value="ECO:0007669"/>
    <property type="project" value="InterPro"/>
</dbReference>
<feature type="domain" description="Peptidase S1" evidence="3">
    <location>
        <begin position="37"/>
        <end position="283"/>
    </location>
</feature>
<evidence type="ECO:0000259" key="3">
    <source>
        <dbReference type="PROSITE" id="PS50240"/>
    </source>
</evidence>
<dbReference type="EMBL" id="JANBUO010001386">
    <property type="protein sequence ID" value="KAJ2798484.1"/>
    <property type="molecule type" value="Genomic_DNA"/>
</dbReference>
<dbReference type="SMART" id="SM00020">
    <property type="entry name" value="Tryp_SPc"/>
    <property type="match status" value="1"/>
</dbReference>
<dbReference type="PROSITE" id="PS00134">
    <property type="entry name" value="TRYPSIN_HIS"/>
    <property type="match status" value="1"/>
</dbReference>
<protein>
    <recommendedName>
        <fullName evidence="3">Peptidase S1 domain-containing protein</fullName>
    </recommendedName>
</protein>
<evidence type="ECO:0000313" key="5">
    <source>
        <dbReference type="Proteomes" id="UP001140094"/>
    </source>
</evidence>
<dbReference type="InterPro" id="IPR001314">
    <property type="entry name" value="Peptidase_S1A"/>
</dbReference>
<organism evidence="4 5">
    <name type="scientific">Coemansia guatemalensis</name>
    <dbReference type="NCBI Taxonomy" id="2761395"/>
    <lineage>
        <taxon>Eukaryota</taxon>
        <taxon>Fungi</taxon>
        <taxon>Fungi incertae sedis</taxon>
        <taxon>Zoopagomycota</taxon>
        <taxon>Kickxellomycotina</taxon>
        <taxon>Kickxellomycetes</taxon>
        <taxon>Kickxellales</taxon>
        <taxon>Kickxellaceae</taxon>
        <taxon>Coemansia</taxon>
    </lineage>
</organism>
<dbReference type="InterPro" id="IPR051333">
    <property type="entry name" value="CLIP_Serine_Protease"/>
</dbReference>
<dbReference type="AlphaFoldDB" id="A0A9W8HSN1"/>
<evidence type="ECO:0000256" key="1">
    <source>
        <dbReference type="ARBA" id="ARBA00023157"/>
    </source>
</evidence>
<dbReference type="Gene3D" id="2.40.10.10">
    <property type="entry name" value="Trypsin-like serine proteases"/>
    <property type="match status" value="1"/>
</dbReference>
<evidence type="ECO:0000313" key="4">
    <source>
        <dbReference type="EMBL" id="KAJ2798484.1"/>
    </source>
</evidence>
<dbReference type="CDD" id="cd00190">
    <property type="entry name" value="Tryp_SPc"/>
    <property type="match status" value="1"/>
</dbReference>
<dbReference type="Proteomes" id="UP001140094">
    <property type="component" value="Unassembled WGS sequence"/>
</dbReference>
<dbReference type="InterPro" id="IPR043504">
    <property type="entry name" value="Peptidase_S1_PA_chymotrypsin"/>
</dbReference>
<feature type="chain" id="PRO_5040767275" description="Peptidase S1 domain-containing protein" evidence="2">
    <location>
        <begin position="27"/>
        <end position="286"/>
    </location>
</feature>
<gene>
    <name evidence="4" type="ORF">H4R20_004803</name>
</gene>
<evidence type="ECO:0000256" key="2">
    <source>
        <dbReference type="SAM" id="SignalP"/>
    </source>
</evidence>
<feature type="signal peptide" evidence="2">
    <location>
        <begin position="1"/>
        <end position="26"/>
    </location>
</feature>
<name>A0A9W8HSN1_9FUNG</name>
<dbReference type="Pfam" id="PF00089">
    <property type="entry name" value="Trypsin"/>
    <property type="match status" value="1"/>
</dbReference>
<comment type="caution">
    <text evidence="4">The sequence shown here is derived from an EMBL/GenBank/DDBJ whole genome shotgun (WGS) entry which is preliminary data.</text>
</comment>
<dbReference type="InterPro" id="IPR001254">
    <property type="entry name" value="Trypsin_dom"/>
</dbReference>
<dbReference type="PRINTS" id="PR00722">
    <property type="entry name" value="CHYMOTRYPSIN"/>
</dbReference>
<dbReference type="InterPro" id="IPR009003">
    <property type="entry name" value="Peptidase_S1_PA"/>
</dbReference>
<proteinExistence type="predicted"/>
<dbReference type="InterPro" id="IPR018114">
    <property type="entry name" value="TRYPSIN_HIS"/>
</dbReference>
<keyword evidence="2" id="KW-0732">Signal</keyword>
<dbReference type="PROSITE" id="PS50240">
    <property type="entry name" value="TRYPSIN_DOM"/>
    <property type="match status" value="1"/>
</dbReference>
<keyword evidence="1" id="KW-1015">Disulfide bond</keyword>
<dbReference type="FunFam" id="2.40.10.10:FF:000068">
    <property type="entry name" value="transmembrane protease serine 2"/>
    <property type="match status" value="1"/>
</dbReference>
<dbReference type="PANTHER" id="PTHR24260:SF136">
    <property type="entry name" value="GH08193P-RELATED"/>
    <property type="match status" value="1"/>
</dbReference>
<sequence>MWVNLSSIMLSLASGLLCLAVVHTLAIPNSAELDKRIIGGYDLPDRAAPFAVHLSFTTGKGEEYVCGGTIITKNHIVTASHCVFQPSGKLYQPSKTIIGYGNDKRESQQHVKATNIQSHPKYSGDGSKPLANDIAIITIPTLTFNDYVKAAPIYVGQIPAEKVGIALGWGAQKKDNDPNTLADELKAVKLKVGDVEGCKKFDSSYVSSNGSRICTLNKYSPGNSTCKGDSGTGFFIIENNTAYFAGIDSQGGRLNDPTCGTSDGYTLFTHVQYYRDFIEQAISPSN</sequence>
<keyword evidence="5" id="KW-1185">Reference proteome</keyword>
<accession>A0A9W8HSN1</accession>
<dbReference type="OrthoDB" id="6380398at2759"/>
<dbReference type="GO" id="GO:0006508">
    <property type="term" value="P:proteolysis"/>
    <property type="evidence" value="ECO:0007669"/>
    <property type="project" value="InterPro"/>
</dbReference>
<dbReference type="SUPFAM" id="SSF50494">
    <property type="entry name" value="Trypsin-like serine proteases"/>
    <property type="match status" value="1"/>
</dbReference>
<dbReference type="PANTHER" id="PTHR24260">
    <property type="match status" value="1"/>
</dbReference>